<evidence type="ECO:0000256" key="7">
    <source>
        <dbReference type="ARBA" id="ARBA00023136"/>
    </source>
</evidence>
<organism evidence="11">
    <name type="scientific">Protaetia brevitarsis</name>
    <name type="common">White-spotted flower chafer beetle</name>
    <name type="synonym">Liocola brevitarsis</name>
    <dbReference type="NCBI Taxonomy" id="348688"/>
    <lineage>
        <taxon>Eukaryota</taxon>
        <taxon>Metazoa</taxon>
        <taxon>Ecdysozoa</taxon>
        <taxon>Arthropoda</taxon>
        <taxon>Hexapoda</taxon>
        <taxon>Insecta</taxon>
        <taxon>Pterygota</taxon>
        <taxon>Neoptera</taxon>
        <taxon>Endopterygota</taxon>
        <taxon>Coleoptera</taxon>
        <taxon>Polyphaga</taxon>
        <taxon>Scarabaeiformia</taxon>
        <taxon>Scarabaeidae</taxon>
        <taxon>Cetoniinae</taxon>
        <taxon>Protaetia</taxon>
        <taxon>Liocola</taxon>
    </lineage>
</organism>
<dbReference type="GO" id="GO:0005886">
    <property type="term" value="C:plasma membrane"/>
    <property type="evidence" value="ECO:0007669"/>
    <property type="project" value="UniProtKB-SubCell"/>
</dbReference>
<comment type="similarity">
    <text evidence="10">Belongs to the insect chemoreceptor superfamily. Heteromeric odorant receptor channel (TC 1.A.69) family.</text>
</comment>
<keyword evidence="3 10" id="KW-0716">Sensory transduction</keyword>
<feature type="transmembrane region" description="Helical" evidence="10">
    <location>
        <begin position="346"/>
        <end position="369"/>
    </location>
</feature>
<dbReference type="InterPro" id="IPR004117">
    <property type="entry name" value="7tm6_olfct_rcpt"/>
</dbReference>
<feature type="transmembrane region" description="Helical" evidence="10">
    <location>
        <begin position="7"/>
        <end position="24"/>
    </location>
</feature>
<evidence type="ECO:0000256" key="1">
    <source>
        <dbReference type="ARBA" id="ARBA00004651"/>
    </source>
</evidence>
<dbReference type="GO" id="GO:0004984">
    <property type="term" value="F:olfactory receptor activity"/>
    <property type="evidence" value="ECO:0007669"/>
    <property type="project" value="InterPro"/>
</dbReference>
<comment type="subcellular location">
    <subcellularLocation>
        <location evidence="1 10">Cell membrane</location>
        <topology evidence="1 10">Multi-pass membrane protein</topology>
    </subcellularLocation>
</comment>
<evidence type="ECO:0000256" key="10">
    <source>
        <dbReference type="RuleBase" id="RU351113"/>
    </source>
</evidence>
<keyword evidence="8 10" id="KW-0675">Receptor</keyword>
<dbReference type="GO" id="GO:0005549">
    <property type="term" value="F:odorant binding"/>
    <property type="evidence" value="ECO:0007669"/>
    <property type="project" value="InterPro"/>
</dbReference>
<evidence type="ECO:0000256" key="2">
    <source>
        <dbReference type="ARBA" id="ARBA00022475"/>
    </source>
</evidence>
<sequence>MAIIGRPVLKLPLFIMSLYGLNLFNPSKNYRKFLIIWLAQTVIASTTLVVLKDFQELDADVWITFMAASQGTIKSVVLLIKKETFVEVKELLNNLRLQRGNVEDTDSMRNFECFAIRCQNTYSFLQLLSLLAFMGKPFVMDGRILPSEGYTPCDIRGDACYIFSYILQCYAGIYSILVIVSADDLFWGLLSCGYIDMEYVKHILLHLKVEERVEGDDSKVLQQIAFVVEQHNQILMYLKKINRAYAGLLVYQCFITFFIVGMSQFCLTASGFPPPLHIVSTYAPYFLASLFQIFLYCMAGDIVARQSETIGEAAYGSKWWLKHQPKLRRALCLIIMRSQRTLKFTMVVWVLNLETFCAILKTTMSFLAVMKTFYE</sequence>
<reference evidence="11" key="1">
    <citation type="submission" date="2018-05" db="EMBL/GenBank/DDBJ databases">
        <title>Identification and expression analysis of candidate chemosensory receptors in the white-spotted flower chafer, Protaetia brevitarsis.</title>
        <authorList>
            <person name="Zhang T."/>
        </authorList>
    </citation>
    <scope>NUCLEOTIDE SEQUENCE</scope>
</reference>
<gene>
    <name evidence="11" type="primary">OR46</name>
</gene>
<dbReference type="PANTHER" id="PTHR21137">
    <property type="entry name" value="ODORANT RECEPTOR"/>
    <property type="match status" value="1"/>
</dbReference>
<keyword evidence="7 10" id="KW-0472">Membrane</keyword>
<evidence type="ECO:0000256" key="9">
    <source>
        <dbReference type="ARBA" id="ARBA00023224"/>
    </source>
</evidence>
<dbReference type="Pfam" id="PF02949">
    <property type="entry name" value="7tm_6"/>
    <property type="match status" value="1"/>
</dbReference>
<keyword evidence="4 10" id="KW-0812">Transmembrane</keyword>
<feature type="transmembrane region" description="Helical" evidence="10">
    <location>
        <begin position="30"/>
        <end position="51"/>
    </location>
</feature>
<dbReference type="GO" id="GO:0007165">
    <property type="term" value="P:signal transduction"/>
    <property type="evidence" value="ECO:0007669"/>
    <property type="project" value="UniProtKB-KW"/>
</dbReference>
<accession>A0A411HR26</accession>
<dbReference type="AlphaFoldDB" id="A0A411HR26"/>
<evidence type="ECO:0000256" key="3">
    <source>
        <dbReference type="ARBA" id="ARBA00022606"/>
    </source>
</evidence>
<dbReference type="PANTHER" id="PTHR21137:SF35">
    <property type="entry name" value="ODORANT RECEPTOR 19A-RELATED"/>
    <property type="match status" value="1"/>
</dbReference>
<evidence type="ECO:0000256" key="5">
    <source>
        <dbReference type="ARBA" id="ARBA00022725"/>
    </source>
</evidence>
<evidence type="ECO:0000256" key="4">
    <source>
        <dbReference type="ARBA" id="ARBA00022692"/>
    </source>
</evidence>
<evidence type="ECO:0000256" key="8">
    <source>
        <dbReference type="ARBA" id="ARBA00023170"/>
    </source>
</evidence>
<comment type="caution">
    <text evidence="10">Lacks conserved residue(s) required for the propagation of feature annotation.</text>
</comment>
<dbReference type="EMBL" id="MH324879">
    <property type="protein sequence ID" value="QBB72978.1"/>
    <property type="molecule type" value="mRNA"/>
</dbReference>
<evidence type="ECO:0000313" key="11">
    <source>
        <dbReference type="EMBL" id="QBB72978.1"/>
    </source>
</evidence>
<evidence type="ECO:0000256" key="6">
    <source>
        <dbReference type="ARBA" id="ARBA00022989"/>
    </source>
</evidence>
<name>A0A411HR26_PROBE</name>
<keyword evidence="5 10" id="KW-0552">Olfaction</keyword>
<proteinExistence type="evidence at transcript level"/>
<protein>
    <recommendedName>
        <fullName evidence="10">Odorant receptor</fullName>
    </recommendedName>
</protein>
<keyword evidence="6 10" id="KW-1133">Transmembrane helix</keyword>
<feature type="transmembrane region" description="Helical" evidence="10">
    <location>
        <begin position="282"/>
        <end position="299"/>
    </location>
</feature>
<keyword evidence="2" id="KW-1003">Cell membrane</keyword>
<keyword evidence="9 10" id="KW-0807">Transducer</keyword>
<feature type="transmembrane region" description="Helical" evidence="10">
    <location>
        <begin position="244"/>
        <end position="262"/>
    </location>
</feature>